<evidence type="ECO:0000259" key="11">
    <source>
        <dbReference type="Pfam" id="PF00060"/>
    </source>
</evidence>
<keyword evidence="12" id="KW-1185">Reference proteome</keyword>
<dbReference type="PANTHER" id="PTHR42643:SF24">
    <property type="entry name" value="IONOTROPIC RECEPTOR 60A"/>
    <property type="match status" value="1"/>
</dbReference>
<keyword evidence="6 10" id="KW-0472">Membrane</keyword>
<dbReference type="InterPro" id="IPR001320">
    <property type="entry name" value="Iontro_rcpt_C"/>
</dbReference>
<gene>
    <name evidence="13" type="primary">LOC106817426</name>
</gene>
<accession>A0ABM1EZF7</accession>
<dbReference type="Pfam" id="PF00060">
    <property type="entry name" value="Lig_chan"/>
    <property type="match status" value="1"/>
</dbReference>
<evidence type="ECO:0000256" key="3">
    <source>
        <dbReference type="ARBA" id="ARBA00022475"/>
    </source>
</evidence>
<feature type="compositionally biased region" description="Low complexity" evidence="9">
    <location>
        <begin position="59"/>
        <end position="91"/>
    </location>
</feature>
<comment type="subcellular location">
    <subcellularLocation>
        <location evidence="1">Cell membrane</location>
        <topology evidence="1">Multi-pass membrane protein</topology>
    </subcellularLocation>
</comment>
<organism evidence="12 13">
    <name type="scientific">Priapulus caudatus</name>
    <name type="common">Priapulid worm</name>
    <dbReference type="NCBI Taxonomy" id="37621"/>
    <lineage>
        <taxon>Eukaryota</taxon>
        <taxon>Metazoa</taxon>
        <taxon>Ecdysozoa</taxon>
        <taxon>Scalidophora</taxon>
        <taxon>Priapulida</taxon>
        <taxon>Priapulimorpha</taxon>
        <taxon>Priapulimorphida</taxon>
        <taxon>Priapulidae</taxon>
        <taxon>Priapulus</taxon>
    </lineage>
</organism>
<evidence type="ECO:0000313" key="13">
    <source>
        <dbReference type="RefSeq" id="XP_014677578.1"/>
    </source>
</evidence>
<evidence type="ECO:0000256" key="7">
    <source>
        <dbReference type="ARBA" id="ARBA00023170"/>
    </source>
</evidence>
<dbReference type="RefSeq" id="XP_014677578.1">
    <property type="nucleotide sequence ID" value="XM_014822092.1"/>
</dbReference>
<dbReference type="Proteomes" id="UP000695022">
    <property type="component" value="Unplaced"/>
</dbReference>
<comment type="similarity">
    <text evidence="2">Belongs to the glutamate-gated ion channel (TC 1.A.10.1) family.</text>
</comment>
<feature type="transmembrane region" description="Helical" evidence="10">
    <location>
        <begin position="233"/>
        <end position="254"/>
    </location>
</feature>
<evidence type="ECO:0000313" key="12">
    <source>
        <dbReference type="Proteomes" id="UP000695022"/>
    </source>
</evidence>
<sequence length="466" mass="48629">MFFAYGVVNTLLLSALHRRHRLSLPGPIASPPGPIASLPGSIASPPGPIASPPGPIASPPGSIASPPGSIASPPGSIASPPGSIASLPGPIASLQGSVTSLPGPASPPAPTSPPPPATLPAPVFPPAPTSPPAPDSPPATTFPSGLSSPLGPSSPLRGPPASPSAPTYLPDHSSPPAPTSPPGPTSLPTPASSPGTASPLVSYFSMYVIGTLANQGGTYNPVHAAARLLHTSWWLFVIVMLGLYTGTLVSFLSVRTTIAYPFTNLREAAEGAVVPVVWRGYAIESLLRDSPPQSDFGRLWAKVSADPRATIEHEEQFAERLMSGDYAYIVNDWSGSSLVEQDYRQTGRCRLSIIPVDYNVRISCVVAPESPHKEALNRGIRALSDSGLLAMWQRQAMSRVSACAPRAIADVVDNKLSLSHLRNIFRFLLEGVIAGLLALMGERAAQCLIHRLQRRRLAVYAPNVGV</sequence>
<keyword evidence="8" id="KW-0325">Glycoprotein</keyword>
<evidence type="ECO:0000256" key="5">
    <source>
        <dbReference type="ARBA" id="ARBA00022989"/>
    </source>
</evidence>
<feature type="compositionally biased region" description="Pro residues" evidence="9">
    <location>
        <begin position="45"/>
        <end position="58"/>
    </location>
</feature>
<dbReference type="PANTHER" id="PTHR42643">
    <property type="entry name" value="IONOTROPIC RECEPTOR 20A-RELATED"/>
    <property type="match status" value="1"/>
</dbReference>
<proteinExistence type="inferred from homology"/>
<evidence type="ECO:0000256" key="4">
    <source>
        <dbReference type="ARBA" id="ARBA00022692"/>
    </source>
</evidence>
<feature type="compositionally biased region" description="Pro residues" evidence="9">
    <location>
        <begin position="104"/>
        <end position="137"/>
    </location>
</feature>
<protein>
    <submittedName>
        <fullName evidence="13">Proline-rich receptor-like protein kinase PERK8</fullName>
    </submittedName>
</protein>
<dbReference type="InterPro" id="IPR052192">
    <property type="entry name" value="Insect_Ionotropic_Sensory_Rcpt"/>
</dbReference>
<dbReference type="Gene3D" id="1.10.287.70">
    <property type="match status" value="1"/>
</dbReference>
<feature type="compositionally biased region" description="Pro residues" evidence="9">
    <location>
        <begin position="173"/>
        <end position="187"/>
    </location>
</feature>
<evidence type="ECO:0000256" key="2">
    <source>
        <dbReference type="ARBA" id="ARBA00008685"/>
    </source>
</evidence>
<feature type="compositionally biased region" description="Low complexity" evidence="9">
    <location>
        <begin position="138"/>
        <end position="156"/>
    </location>
</feature>
<feature type="compositionally biased region" description="Low complexity" evidence="9">
    <location>
        <begin position="35"/>
        <end position="44"/>
    </location>
</feature>
<evidence type="ECO:0000256" key="10">
    <source>
        <dbReference type="SAM" id="Phobius"/>
    </source>
</evidence>
<keyword evidence="3" id="KW-1003">Cell membrane</keyword>
<dbReference type="GeneID" id="106817426"/>
<keyword evidence="5 10" id="KW-1133">Transmembrane helix</keyword>
<evidence type="ECO:0000256" key="6">
    <source>
        <dbReference type="ARBA" id="ARBA00023136"/>
    </source>
</evidence>
<evidence type="ECO:0000256" key="1">
    <source>
        <dbReference type="ARBA" id="ARBA00004651"/>
    </source>
</evidence>
<keyword evidence="4 10" id="KW-0812">Transmembrane</keyword>
<evidence type="ECO:0000256" key="8">
    <source>
        <dbReference type="ARBA" id="ARBA00023180"/>
    </source>
</evidence>
<feature type="region of interest" description="Disordered" evidence="9">
    <location>
        <begin position="35"/>
        <end position="193"/>
    </location>
</feature>
<evidence type="ECO:0000256" key="9">
    <source>
        <dbReference type="SAM" id="MobiDB-lite"/>
    </source>
</evidence>
<keyword evidence="7" id="KW-0675">Receptor</keyword>
<reference evidence="13" key="1">
    <citation type="submission" date="2025-08" db="UniProtKB">
        <authorList>
            <consortium name="RefSeq"/>
        </authorList>
    </citation>
    <scope>IDENTIFICATION</scope>
</reference>
<feature type="domain" description="Ionotropic glutamate receptor C-terminal" evidence="11">
    <location>
        <begin position="205"/>
        <end position="431"/>
    </location>
</feature>
<dbReference type="SUPFAM" id="SSF53850">
    <property type="entry name" value="Periplasmic binding protein-like II"/>
    <property type="match status" value="1"/>
</dbReference>
<name>A0ABM1EZF7_PRICU</name>